<accession>A0A645CDD1</accession>
<gene>
    <name evidence="1" type="ORF">SDC9_121946</name>
</gene>
<name>A0A645CDD1_9ZZZZ</name>
<dbReference type="EMBL" id="VSSQ01026305">
    <property type="protein sequence ID" value="MPM74957.1"/>
    <property type="molecule type" value="Genomic_DNA"/>
</dbReference>
<comment type="caution">
    <text evidence="1">The sequence shown here is derived from an EMBL/GenBank/DDBJ whole genome shotgun (WGS) entry which is preliminary data.</text>
</comment>
<sequence>MLKSYPFYKLDEMFAILPDEKILHEAEKDLPASASGSYLGFCFIDGVPMIAINAFFNKDKNEYELIEDKAFFIAVEQLENLKVSLIKPNKKLMQHPIIQNIRRFYGSIVGVRATRLHRWCDENRIYGQPDIIACFVLDEKKEAIEDLLPVENIKYAGNNTWQGILVYDSDKLQLKKGDTVGLTAMCHKDDNQNFTGSFVVDTGINNEPPKIFVMPYEQEESTTRKFYTLSCTSCGYEKTFYLGRGANTEREFGVIASNLNEYGAEPFVQDSLVDAGKVEIDFRRELYYCRHCGQIETKFKTRYILEDHTVSITYFCSECGEGLSQVKPAEIKKLACPNCKETLKIKESGKWDIVPPEDGNYW</sequence>
<proteinExistence type="predicted"/>
<protein>
    <submittedName>
        <fullName evidence="1">Uncharacterized protein</fullName>
    </submittedName>
</protein>
<evidence type="ECO:0000313" key="1">
    <source>
        <dbReference type="EMBL" id="MPM74957.1"/>
    </source>
</evidence>
<dbReference type="AlphaFoldDB" id="A0A645CDD1"/>
<reference evidence="1" key="1">
    <citation type="submission" date="2019-08" db="EMBL/GenBank/DDBJ databases">
        <authorList>
            <person name="Kucharzyk K."/>
            <person name="Murdoch R.W."/>
            <person name="Higgins S."/>
            <person name="Loffler F."/>
        </authorList>
    </citation>
    <scope>NUCLEOTIDE SEQUENCE</scope>
</reference>
<organism evidence="1">
    <name type="scientific">bioreactor metagenome</name>
    <dbReference type="NCBI Taxonomy" id="1076179"/>
    <lineage>
        <taxon>unclassified sequences</taxon>
        <taxon>metagenomes</taxon>
        <taxon>ecological metagenomes</taxon>
    </lineage>
</organism>